<dbReference type="SUPFAM" id="SSF51161">
    <property type="entry name" value="Trimeric LpxA-like enzymes"/>
    <property type="match status" value="1"/>
</dbReference>
<dbReference type="OrthoDB" id="9806595at2"/>
<dbReference type="InterPro" id="IPR011004">
    <property type="entry name" value="Trimer_LpxA-like_sf"/>
</dbReference>
<evidence type="ECO:0000313" key="2">
    <source>
        <dbReference type="Proteomes" id="UP000078225"/>
    </source>
</evidence>
<name>A0A1B7L7U4_9ENTR</name>
<reference evidence="2" key="1">
    <citation type="submission" date="2016-05" db="EMBL/GenBank/DDBJ databases">
        <authorList>
            <person name="Behera P."/>
            <person name="Vaishampayan P."/>
            <person name="Singh N."/>
            <person name="Raina V."/>
            <person name="Suar M."/>
            <person name="Pattnaik A."/>
            <person name="Rastogi G."/>
        </authorList>
    </citation>
    <scope>NUCLEOTIDE SEQUENCE [LARGE SCALE GENOMIC DNA]</scope>
    <source>
        <strain evidence="2">MP23</strain>
    </source>
</reference>
<dbReference type="EMBL" id="LYRP01000001">
    <property type="protein sequence ID" value="OAT78335.1"/>
    <property type="molecule type" value="Genomic_DNA"/>
</dbReference>
<keyword evidence="2" id="KW-1185">Reference proteome</keyword>
<accession>A0A1B7L7U4</accession>
<organism evidence="1 2">
    <name type="scientific">Mangrovibacter phragmitis</name>
    <dbReference type="NCBI Taxonomy" id="1691903"/>
    <lineage>
        <taxon>Bacteria</taxon>
        <taxon>Pseudomonadati</taxon>
        <taxon>Pseudomonadota</taxon>
        <taxon>Gammaproteobacteria</taxon>
        <taxon>Enterobacterales</taxon>
        <taxon>Enterobacteriaceae</taxon>
        <taxon>Mangrovibacter</taxon>
    </lineage>
</organism>
<dbReference type="Gene3D" id="2.160.10.10">
    <property type="entry name" value="Hexapeptide repeat proteins"/>
    <property type="match status" value="1"/>
</dbReference>
<evidence type="ECO:0008006" key="3">
    <source>
        <dbReference type="Google" id="ProtNLM"/>
    </source>
</evidence>
<gene>
    <name evidence="1" type="ORF">A9B99_00950</name>
</gene>
<comment type="caution">
    <text evidence="1">The sequence shown here is derived from an EMBL/GenBank/DDBJ whole genome shotgun (WGS) entry which is preliminary data.</text>
</comment>
<dbReference type="Proteomes" id="UP000078225">
    <property type="component" value="Unassembled WGS sequence"/>
</dbReference>
<dbReference type="AlphaFoldDB" id="A0A1B7L7U4"/>
<proteinExistence type="predicted"/>
<dbReference type="RefSeq" id="WP_064593770.1">
    <property type="nucleotide sequence ID" value="NZ_LYRP01000001.1"/>
</dbReference>
<protein>
    <recommendedName>
        <fullName evidence="3">Acetyltransferase</fullName>
    </recommendedName>
</protein>
<evidence type="ECO:0000313" key="1">
    <source>
        <dbReference type="EMBL" id="OAT78335.1"/>
    </source>
</evidence>
<sequence>MKKYQLSDHCRKLISPQGENITLYQICALADFGSVCKGQLGGWVEGPDCLSQQGSAWLEEQVEVFGGAQVSGDAQILGLSRLTGRLHVTDSAQVKDCQIDGPADISGEARLFDSRIIACMGFTANPDQALTISGNAHIRRSLLAHQVCVCDHAYIDFGFLQHRACVSGYAIIQGNDNCNVWLCDNTCVSDHARIIAGQDTDSIPVLRGHVRVADYAVVEGNCVLSGSVTLLDYANLHGGPVVLCDNVTVRGHGRIAGNVRLENATELRDNACIETWDNETVLLRDSRILTGNQHITRASPFLPFER</sequence>
<dbReference type="STRING" id="1691903.A9B99_00950"/>